<evidence type="ECO:0000256" key="4">
    <source>
        <dbReference type="ARBA" id="ARBA00022714"/>
    </source>
</evidence>
<evidence type="ECO:0000256" key="13">
    <source>
        <dbReference type="SAM" id="MobiDB-lite"/>
    </source>
</evidence>
<evidence type="ECO:0000256" key="12">
    <source>
        <dbReference type="ARBA" id="ARBA00072517"/>
    </source>
</evidence>
<keyword evidence="6" id="KW-1133">Transmembrane helix</keyword>
<keyword evidence="10" id="KW-1015">Disulfide bond</keyword>
<comment type="caution">
    <text evidence="15">The sequence shown here is derived from an EMBL/GenBank/DDBJ whole genome shotgun (WGS) entry which is preliminary data.</text>
</comment>
<keyword evidence="7" id="KW-0408">Iron</keyword>
<organism evidence="15 17">
    <name type="scientific">Wallemia ichthyophaga</name>
    <dbReference type="NCBI Taxonomy" id="245174"/>
    <lineage>
        <taxon>Eukaryota</taxon>
        <taxon>Fungi</taxon>
        <taxon>Dikarya</taxon>
        <taxon>Basidiomycota</taxon>
        <taxon>Wallemiomycotina</taxon>
        <taxon>Wallemiomycetes</taxon>
        <taxon>Wallemiales</taxon>
        <taxon>Wallemiaceae</taxon>
        <taxon>Wallemia</taxon>
    </lineage>
</organism>
<dbReference type="PROSITE" id="PS51296">
    <property type="entry name" value="RIESKE"/>
    <property type="match status" value="1"/>
</dbReference>
<evidence type="ECO:0000313" key="18">
    <source>
        <dbReference type="Proteomes" id="UP000310689"/>
    </source>
</evidence>
<evidence type="ECO:0000313" key="17">
    <source>
        <dbReference type="Proteomes" id="UP000306954"/>
    </source>
</evidence>
<evidence type="ECO:0000256" key="6">
    <source>
        <dbReference type="ARBA" id="ARBA00022989"/>
    </source>
</evidence>
<dbReference type="Pfam" id="PF02921">
    <property type="entry name" value="UCR_TM"/>
    <property type="match status" value="1"/>
</dbReference>
<dbReference type="SUPFAM" id="SSF81502">
    <property type="entry name" value="ISP transmembrane anchor"/>
    <property type="match status" value="1"/>
</dbReference>
<comment type="cofactor">
    <cofactor evidence="11">
        <name>[2Fe-2S] cluster</name>
        <dbReference type="ChEBI" id="CHEBI:190135"/>
    </cofactor>
</comment>
<dbReference type="PRINTS" id="PR00162">
    <property type="entry name" value="RIESKE"/>
</dbReference>
<dbReference type="EMBL" id="SPOI01000078">
    <property type="protein sequence ID" value="TIB38022.1"/>
    <property type="molecule type" value="Genomic_DNA"/>
</dbReference>
<feature type="compositionally biased region" description="Basic and acidic residues" evidence="13">
    <location>
        <begin position="48"/>
        <end position="68"/>
    </location>
</feature>
<reference evidence="17 18" key="1">
    <citation type="submission" date="2019-03" db="EMBL/GenBank/DDBJ databases">
        <title>Sequencing 23 genomes of Wallemia ichthyophaga.</title>
        <authorList>
            <person name="Gostincar C."/>
        </authorList>
    </citation>
    <scope>NUCLEOTIDE SEQUENCE [LARGE SCALE GENOMIC DNA]</scope>
    <source>
        <strain evidence="16 18">EXF-6200</strain>
        <strain evidence="15 17">EXF-8621</strain>
    </source>
</reference>
<dbReference type="InterPro" id="IPR004192">
    <property type="entry name" value="Rieske_TM"/>
</dbReference>
<dbReference type="InterPro" id="IPR014349">
    <property type="entry name" value="Rieske_Fe-S_prot"/>
</dbReference>
<sequence>MHKLTPDNRQKQKSLKEAILKKKQPQSNTHSHSIPSNKSKGRQSQHTDNPRKRGRDTEDSSLESQKRPEIKLVIPDELKVTLVDDWEFITKNNQLIPLPRTPSIQSILSSYKSHASKNIKVAAGHHKSKKIALIEEVLNGLEVYFNRAIASNLLYRFERPQFVKVKKEADERPQNHQLKHMTSIYGVEHLLRLIVNLPSMLAYTSIDAESATILHETVQNLLDWIIDNKKQLFLPEYENSSPNYQNRVNAANRGQFTAAATSTTKANGVPAAVQGLNFAQTYGNAEHHHHSGRADSPAKFAMVNGYASTKTVFNSPTPTRNFSTSSKALETTQVPDFSPYKSKSSGNNKAFSYLMVGSMGLLASAGAKATVTDILSNLSASADVLALAKAEVDISSIPEGKNATIKWRGKPVFIRHRTQSEIQEADSVAMSELRDPQNDADRFETREWLVMLGVCTHLGCVPIGEAGDFGGWYCPCHGSHYDISGRARKGPAPTNLEVPVYSLDDGKLTIG</sequence>
<dbReference type="InterPro" id="IPR005805">
    <property type="entry name" value="Rieske_Fe-S_prot_C"/>
</dbReference>
<dbReference type="Proteomes" id="UP000310689">
    <property type="component" value="Unassembled WGS sequence"/>
</dbReference>
<dbReference type="GO" id="GO:0008121">
    <property type="term" value="F:quinol-cytochrome-c reductase activity"/>
    <property type="evidence" value="ECO:0007669"/>
    <property type="project" value="InterPro"/>
</dbReference>
<feature type="compositionally biased region" description="Basic and acidic residues" evidence="13">
    <location>
        <begin position="1"/>
        <end position="20"/>
    </location>
</feature>
<evidence type="ECO:0000256" key="1">
    <source>
        <dbReference type="ARBA" id="ARBA00004167"/>
    </source>
</evidence>
<dbReference type="GO" id="GO:0046872">
    <property type="term" value="F:metal ion binding"/>
    <property type="evidence" value="ECO:0007669"/>
    <property type="project" value="UniProtKB-KW"/>
</dbReference>
<dbReference type="FunFam" id="2.102.10.10:FF:000001">
    <property type="entry name" value="Cytochrome b-c1 complex subunit Rieske, mitochondrial"/>
    <property type="match status" value="1"/>
</dbReference>
<evidence type="ECO:0000256" key="9">
    <source>
        <dbReference type="ARBA" id="ARBA00023136"/>
    </source>
</evidence>
<dbReference type="GO" id="GO:0051537">
    <property type="term" value="F:2 iron, 2 sulfur cluster binding"/>
    <property type="evidence" value="ECO:0007669"/>
    <property type="project" value="UniProtKB-KW"/>
</dbReference>
<evidence type="ECO:0000313" key="16">
    <source>
        <dbReference type="EMBL" id="TIB38022.1"/>
    </source>
</evidence>
<dbReference type="PROSITE" id="PS51640">
    <property type="entry name" value="MRG"/>
    <property type="match status" value="1"/>
</dbReference>
<evidence type="ECO:0000256" key="10">
    <source>
        <dbReference type="ARBA" id="ARBA00023157"/>
    </source>
</evidence>
<proteinExistence type="inferred from homology"/>
<keyword evidence="9" id="KW-0472">Membrane</keyword>
<dbReference type="NCBIfam" id="TIGR01416">
    <property type="entry name" value="Rieske_proteo"/>
    <property type="match status" value="1"/>
</dbReference>
<dbReference type="SUPFAM" id="SSF50022">
    <property type="entry name" value="ISP domain"/>
    <property type="match status" value="1"/>
</dbReference>
<dbReference type="Pfam" id="PF00355">
    <property type="entry name" value="Rieske"/>
    <property type="match status" value="1"/>
</dbReference>
<evidence type="ECO:0000256" key="8">
    <source>
        <dbReference type="ARBA" id="ARBA00023014"/>
    </source>
</evidence>
<accession>A0A4T0GZC8</accession>
<dbReference type="Pfam" id="PF05712">
    <property type="entry name" value="MRG"/>
    <property type="match status" value="1"/>
</dbReference>
<evidence type="ECO:0000256" key="7">
    <source>
        <dbReference type="ARBA" id="ARBA00023004"/>
    </source>
</evidence>
<keyword evidence="8" id="KW-0411">Iron-sulfur</keyword>
<dbReference type="GO" id="GO:0016020">
    <property type="term" value="C:membrane"/>
    <property type="evidence" value="ECO:0007669"/>
    <property type="project" value="UniProtKB-SubCell"/>
</dbReference>
<evidence type="ECO:0000256" key="3">
    <source>
        <dbReference type="ARBA" id="ARBA00022692"/>
    </source>
</evidence>
<comment type="similarity">
    <text evidence="2">Belongs to the Rieske iron-sulfur protein family.</text>
</comment>
<comment type="subcellular location">
    <subcellularLocation>
        <location evidence="1">Membrane</location>
        <topology evidence="1">Single-pass membrane protein</topology>
    </subcellularLocation>
</comment>
<dbReference type="AlphaFoldDB" id="A0A4T0GZC8"/>
<dbReference type="Gene3D" id="2.102.10.10">
    <property type="entry name" value="Rieske [2Fe-2S] iron-sulphur domain"/>
    <property type="match status" value="1"/>
</dbReference>
<dbReference type="Proteomes" id="UP000306954">
    <property type="component" value="Unassembled WGS sequence"/>
</dbReference>
<feature type="region of interest" description="Disordered" evidence="13">
    <location>
        <begin position="1"/>
        <end position="68"/>
    </location>
</feature>
<dbReference type="EMBL" id="SPOF01000067">
    <property type="protein sequence ID" value="TIB08076.1"/>
    <property type="molecule type" value="Genomic_DNA"/>
</dbReference>
<keyword evidence="3" id="KW-0812">Transmembrane</keyword>
<protein>
    <recommendedName>
        <fullName evidence="12">Cytochrome b-c1 complex subunit Rieske, mitochondrial</fullName>
    </recommendedName>
</protein>
<name>A0A4T0GZC8_WALIC</name>
<evidence type="ECO:0000256" key="2">
    <source>
        <dbReference type="ARBA" id="ARBA00010651"/>
    </source>
</evidence>
<dbReference type="InterPro" id="IPR026541">
    <property type="entry name" value="MRG_dom"/>
</dbReference>
<dbReference type="InterPro" id="IPR017941">
    <property type="entry name" value="Rieske_2Fe-2S"/>
</dbReference>
<evidence type="ECO:0000256" key="11">
    <source>
        <dbReference type="ARBA" id="ARBA00034078"/>
    </source>
</evidence>
<evidence type="ECO:0000313" key="15">
    <source>
        <dbReference type="EMBL" id="TIB08076.1"/>
    </source>
</evidence>
<dbReference type="InterPro" id="IPR037008">
    <property type="entry name" value="bc1_Rieske_TM_sf"/>
</dbReference>
<evidence type="ECO:0000256" key="5">
    <source>
        <dbReference type="ARBA" id="ARBA00022723"/>
    </source>
</evidence>
<dbReference type="InterPro" id="IPR038217">
    <property type="entry name" value="MRG_C_sf"/>
</dbReference>
<dbReference type="InterPro" id="IPR036922">
    <property type="entry name" value="Rieske_2Fe-2S_sf"/>
</dbReference>
<dbReference type="OrthoDB" id="1637982at2759"/>
<dbReference type="Gene3D" id="1.20.5.270">
    <property type="entry name" value="Ubiquinol cytochrome reductase, transmembrane domain"/>
    <property type="match status" value="1"/>
</dbReference>
<feature type="compositionally biased region" description="Polar residues" evidence="13">
    <location>
        <begin position="25"/>
        <end position="47"/>
    </location>
</feature>
<keyword evidence="5" id="KW-0479">Metal-binding</keyword>
<dbReference type="InterPro" id="IPR006317">
    <property type="entry name" value="Ubiquinol_cyt_c_Rdtase_Fe-S-su"/>
</dbReference>
<dbReference type="PANTHER" id="PTHR10134">
    <property type="entry name" value="CYTOCHROME B-C1 COMPLEX SUBUNIT RIESKE, MITOCHONDRIAL"/>
    <property type="match status" value="1"/>
</dbReference>
<dbReference type="CDD" id="cd03470">
    <property type="entry name" value="Rieske_cytochrome_bc1"/>
    <property type="match status" value="1"/>
</dbReference>
<evidence type="ECO:0000259" key="14">
    <source>
        <dbReference type="PROSITE" id="PS51296"/>
    </source>
</evidence>
<feature type="domain" description="Rieske" evidence="14">
    <location>
        <begin position="414"/>
        <end position="510"/>
    </location>
</feature>
<keyword evidence="4" id="KW-0001">2Fe-2S</keyword>
<dbReference type="Gene3D" id="1.10.274.30">
    <property type="entry name" value="MRG domain"/>
    <property type="match status" value="1"/>
</dbReference>
<gene>
    <name evidence="16" type="ORF">E3P86_01887</name>
    <name evidence="15" type="ORF">E3P90_03805</name>
</gene>